<protein>
    <recommendedName>
        <fullName evidence="4 16">NADH-ubiquinone oxidoreductase chain 4</fullName>
        <ecNumber evidence="3 16">7.1.1.2</ecNumber>
    </recommendedName>
</protein>
<evidence type="ECO:0000256" key="16">
    <source>
        <dbReference type="RuleBase" id="RU003297"/>
    </source>
</evidence>
<feature type="transmembrane region" description="Helical" evidence="16">
    <location>
        <begin position="37"/>
        <end position="59"/>
    </location>
</feature>
<dbReference type="GO" id="GO:0015990">
    <property type="term" value="P:electron transport coupled proton transport"/>
    <property type="evidence" value="ECO:0007669"/>
    <property type="project" value="TreeGrafter"/>
</dbReference>
<evidence type="ECO:0000256" key="11">
    <source>
        <dbReference type="ARBA" id="ARBA00023027"/>
    </source>
</evidence>
<dbReference type="PRINTS" id="PR01437">
    <property type="entry name" value="NUOXDRDTASE4"/>
</dbReference>
<dbReference type="EMBL" id="KY486753">
    <property type="protein sequence ID" value="ASL24604.1"/>
    <property type="molecule type" value="Genomic_DNA"/>
</dbReference>
<evidence type="ECO:0000256" key="7">
    <source>
        <dbReference type="ARBA" id="ARBA00022692"/>
    </source>
</evidence>
<dbReference type="EC" id="7.1.1.2" evidence="3 16"/>
<feature type="transmembrane region" description="Helical" evidence="16">
    <location>
        <begin position="71"/>
        <end position="95"/>
    </location>
</feature>
<comment type="similarity">
    <text evidence="2 16">Belongs to the complex I subunit 4 family.</text>
</comment>
<keyword evidence="10 16" id="KW-1133">Transmembrane helix</keyword>
<keyword evidence="13 16" id="KW-0496">Mitochondrion</keyword>
<dbReference type="InterPro" id="IPR001750">
    <property type="entry name" value="ND/Mrp_TM"/>
</dbReference>
<evidence type="ECO:0000256" key="9">
    <source>
        <dbReference type="ARBA" id="ARBA00022982"/>
    </source>
</evidence>
<feature type="transmembrane region" description="Helical" evidence="16">
    <location>
        <begin position="275"/>
        <end position="294"/>
    </location>
</feature>
<reference evidence="18" key="1">
    <citation type="journal article" date="2017" name="Parasit. Vectors">
        <title>The complete mitochondrial DNA of three monozoic tapeworms in the Caryophyllidea: a mitogenomic perspective on the phylogeny of eucestodes.</title>
        <authorList>
            <person name="Li W.X."/>
            <person name="Zhang D."/>
            <person name="Boyce K."/>
            <person name="Xi B.W."/>
            <person name="Zou H."/>
            <person name="Wu S.G."/>
            <person name="Li M."/>
            <person name="Wang G.T."/>
        </authorList>
    </citation>
    <scope>NUCLEOTIDE SEQUENCE</scope>
</reference>
<geneLocation type="mitochondrion" evidence="18"/>
<keyword evidence="9 16" id="KW-0249">Electron transport</keyword>
<evidence type="ECO:0000256" key="6">
    <source>
        <dbReference type="ARBA" id="ARBA00022660"/>
    </source>
</evidence>
<keyword evidence="7 16" id="KW-0812">Transmembrane</keyword>
<evidence type="ECO:0000256" key="8">
    <source>
        <dbReference type="ARBA" id="ARBA00022967"/>
    </source>
</evidence>
<accession>A0A343ESR8</accession>
<gene>
    <name evidence="18" type="primary">nad4</name>
</gene>
<evidence type="ECO:0000256" key="15">
    <source>
        <dbReference type="ARBA" id="ARBA00049551"/>
    </source>
</evidence>
<name>A0A343ESR8_9CEST</name>
<keyword evidence="5 16" id="KW-0813">Transport</keyword>
<dbReference type="GO" id="GO:0003954">
    <property type="term" value="F:NADH dehydrogenase activity"/>
    <property type="evidence" value="ECO:0007669"/>
    <property type="project" value="TreeGrafter"/>
</dbReference>
<proteinExistence type="inferred from homology"/>
<dbReference type="GO" id="GO:0008137">
    <property type="term" value="F:NADH dehydrogenase (ubiquinone) activity"/>
    <property type="evidence" value="ECO:0007669"/>
    <property type="project" value="UniProtKB-UniRule"/>
</dbReference>
<feature type="transmembrane region" description="Helical" evidence="16">
    <location>
        <begin position="248"/>
        <end position="269"/>
    </location>
</feature>
<evidence type="ECO:0000256" key="10">
    <source>
        <dbReference type="ARBA" id="ARBA00022989"/>
    </source>
</evidence>
<feature type="transmembrane region" description="Helical" evidence="16">
    <location>
        <begin position="6"/>
        <end position="25"/>
    </location>
</feature>
<feature type="transmembrane region" description="Helical" evidence="16">
    <location>
        <begin position="116"/>
        <end position="140"/>
    </location>
</feature>
<dbReference type="GO" id="GO:0042773">
    <property type="term" value="P:ATP synthesis coupled electron transport"/>
    <property type="evidence" value="ECO:0007669"/>
    <property type="project" value="InterPro"/>
</dbReference>
<evidence type="ECO:0000313" key="18">
    <source>
        <dbReference type="EMBL" id="ASL24604.1"/>
    </source>
</evidence>
<dbReference type="AlphaFoldDB" id="A0A343ESR8"/>
<evidence type="ECO:0000256" key="13">
    <source>
        <dbReference type="ARBA" id="ARBA00023128"/>
    </source>
</evidence>
<organism evidence="18">
    <name type="scientific">Khawia sinensis</name>
    <dbReference type="NCBI Taxonomy" id="125900"/>
    <lineage>
        <taxon>Eukaryota</taxon>
        <taxon>Metazoa</taxon>
        <taxon>Spiralia</taxon>
        <taxon>Lophotrochozoa</taxon>
        <taxon>Platyhelminthes</taxon>
        <taxon>Cestoda</taxon>
        <taxon>Eucestoda</taxon>
        <taxon>Caryophyllidea</taxon>
        <taxon>Lytocestidae</taxon>
        <taxon>Khawia</taxon>
    </lineage>
</organism>
<sequence>MSVWGLYSFCWGLVLFFILSGLYLYPSISGIVVSLFMFDQLSLFLGLLVFFLGACAIVFNTSEISYETGGYLLLSMGFSVLCFSANHAILFWCFYELSMLPLLYLIFRDSPYSERFLAGWYFSGYLLLTSLPLLLVLIYLSFLNSSYLISIWYHHYLSSWIYCVLAFIFFTKVPLCPFHTWLPIVHAEATSIVSTFLSGYIMKLGLVGVFRFCAYSLNNSFLYYLMLCCILGICFLVAASGELDGKRWLALLSLSHIIVPFMGLFICGWGTDSLIFLFSLGHGLGAGLVFGLLWQYYGVTNTRNWVLLKSGVGSTISLGIMSFSLLSLCSFPPTIQFFSEVYLVSASSHVSSLLVFWVCYLFLGGVIPLLLCGHTLLRVESYEADASVLFNFSVYLMLYIIWCYLIIIVF</sequence>
<feature type="domain" description="NADH:quinone oxidoreductase/Mrp antiporter transmembrane" evidence="17">
    <location>
        <begin position="85"/>
        <end position="357"/>
    </location>
</feature>
<dbReference type="GO" id="GO:0048039">
    <property type="term" value="F:ubiquinone binding"/>
    <property type="evidence" value="ECO:0007669"/>
    <property type="project" value="TreeGrafter"/>
</dbReference>
<dbReference type="PANTHER" id="PTHR43507">
    <property type="entry name" value="NADH-UBIQUINONE OXIDOREDUCTASE CHAIN 4"/>
    <property type="match status" value="1"/>
</dbReference>
<comment type="subcellular location">
    <subcellularLocation>
        <location evidence="1 16">Mitochondrion membrane</location>
        <topology evidence="1 16">Multi-pass membrane protein</topology>
    </subcellularLocation>
</comment>
<keyword evidence="12 16" id="KW-0830">Ubiquinone</keyword>
<feature type="transmembrane region" description="Helical" evidence="16">
    <location>
        <begin position="221"/>
        <end position="241"/>
    </location>
</feature>
<dbReference type="GO" id="GO:0031966">
    <property type="term" value="C:mitochondrial membrane"/>
    <property type="evidence" value="ECO:0007669"/>
    <property type="project" value="UniProtKB-SubCell"/>
</dbReference>
<feature type="transmembrane region" description="Helical" evidence="16">
    <location>
        <begin position="389"/>
        <end position="409"/>
    </location>
</feature>
<comment type="function">
    <text evidence="16">Core subunit of the mitochondrial membrane respiratory chain NADH dehydrogenase (Complex I) which catalyzes electron transfer from NADH through the respiratory chain, using ubiquinone as an electron acceptor. Essential for the catalytic activity and assembly of complex I.</text>
</comment>
<dbReference type="PANTHER" id="PTHR43507:SF20">
    <property type="entry name" value="NADH-UBIQUINONE OXIDOREDUCTASE CHAIN 4"/>
    <property type="match status" value="1"/>
</dbReference>
<evidence type="ECO:0000259" key="17">
    <source>
        <dbReference type="Pfam" id="PF00361"/>
    </source>
</evidence>
<comment type="catalytic activity">
    <reaction evidence="15 16">
        <text>a ubiquinone + NADH + 5 H(+)(in) = a ubiquinol + NAD(+) + 4 H(+)(out)</text>
        <dbReference type="Rhea" id="RHEA:29091"/>
        <dbReference type="Rhea" id="RHEA-COMP:9565"/>
        <dbReference type="Rhea" id="RHEA-COMP:9566"/>
        <dbReference type="ChEBI" id="CHEBI:15378"/>
        <dbReference type="ChEBI" id="CHEBI:16389"/>
        <dbReference type="ChEBI" id="CHEBI:17976"/>
        <dbReference type="ChEBI" id="CHEBI:57540"/>
        <dbReference type="ChEBI" id="CHEBI:57945"/>
        <dbReference type="EC" id="7.1.1.2"/>
    </reaction>
</comment>
<keyword evidence="8" id="KW-1278">Translocase</keyword>
<evidence type="ECO:0000256" key="5">
    <source>
        <dbReference type="ARBA" id="ARBA00022448"/>
    </source>
</evidence>
<keyword evidence="11 16" id="KW-0520">NAD</keyword>
<dbReference type="Pfam" id="PF00361">
    <property type="entry name" value="Proton_antipo_M"/>
    <property type="match status" value="1"/>
</dbReference>
<dbReference type="InterPro" id="IPR003918">
    <property type="entry name" value="NADH_UbQ_OxRdtase"/>
</dbReference>
<evidence type="ECO:0000256" key="3">
    <source>
        <dbReference type="ARBA" id="ARBA00012944"/>
    </source>
</evidence>
<evidence type="ECO:0000256" key="12">
    <source>
        <dbReference type="ARBA" id="ARBA00023075"/>
    </source>
</evidence>
<evidence type="ECO:0000256" key="2">
    <source>
        <dbReference type="ARBA" id="ARBA00009025"/>
    </source>
</evidence>
<keyword evidence="14 16" id="KW-0472">Membrane</keyword>
<feature type="transmembrane region" description="Helical" evidence="16">
    <location>
        <begin position="306"/>
        <end position="333"/>
    </location>
</feature>
<evidence type="ECO:0000256" key="1">
    <source>
        <dbReference type="ARBA" id="ARBA00004225"/>
    </source>
</evidence>
<feature type="transmembrane region" description="Helical" evidence="16">
    <location>
        <begin position="353"/>
        <end position="377"/>
    </location>
</feature>
<evidence type="ECO:0000256" key="14">
    <source>
        <dbReference type="ARBA" id="ARBA00023136"/>
    </source>
</evidence>
<evidence type="ECO:0000256" key="4">
    <source>
        <dbReference type="ARBA" id="ARBA00021006"/>
    </source>
</evidence>
<keyword evidence="6 16" id="KW-0679">Respiratory chain</keyword>